<keyword evidence="2 5" id="KW-0812">Transmembrane</keyword>
<proteinExistence type="predicted"/>
<dbReference type="EMBL" id="FMUX01000008">
    <property type="protein sequence ID" value="SCY41459.1"/>
    <property type="molecule type" value="Genomic_DNA"/>
</dbReference>
<dbReference type="InterPro" id="IPR037185">
    <property type="entry name" value="EmrE-like"/>
</dbReference>
<name>A0A1G5FQC6_9BACT</name>
<feature type="transmembrane region" description="Helical" evidence="5">
    <location>
        <begin position="16"/>
        <end position="36"/>
    </location>
</feature>
<feature type="transmembrane region" description="Helical" evidence="5">
    <location>
        <begin position="279"/>
        <end position="297"/>
    </location>
</feature>
<dbReference type="OrthoDB" id="5416219at2"/>
<feature type="transmembrane region" description="Helical" evidence="5">
    <location>
        <begin position="109"/>
        <end position="127"/>
    </location>
</feature>
<keyword evidence="3 5" id="KW-1133">Transmembrane helix</keyword>
<feature type="transmembrane region" description="Helical" evidence="5">
    <location>
        <begin position="196"/>
        <end position="212"/>
    </location>
</feature>
<dbReference type="GO" id="GO:0016020">
    <property type="term" value="C:membrane"/>
    <property type="evidence" value="ECO:0007669"/>
    <property type="project" value="UniProtKB-SubCell"/>
</dbReference>
<feature type="transmembrane region" description="Helical" evidence="5">
    <location>
        <begin position="133"/>
        <end position="151"/>
    </location>
</feature>
<keyword evidence="4 5" id="KW-0472">Membrane</keyword>
<comment type="subcellular location">
    <subcellularLocation>
        <location evidence="1">Membrane</location>
        <topology evidence="1">Multi-pass membrane protein</topology>
    </subcellularLocation>
</comment>
<dbReference type="PANTHER" id="PTHR22911:SF6">
    <property type="entry name" value="SOLUTE CARRIER FAMILY 35 MEMBER G1"/>
    <property type="match status" value="1"/>
</dbReference>
<dbReference type="InterPro" id="IPR000620">
    <property type="entry name" value="EamA_dom"/>
</dbReference>
<evidence type="ECO:0000256" key="2">
    <source>
        <dbReference type="ARBA" id="ARBA00022692"/>
    </source>
</evidence>
<protein>
    <submittedName>
        <fullName evidence="7">Permease of the drug/metabolite transporter (DMT) superfamily</fullName>
    </submittedName>
</protein>
<dbReference type="Proteomes" id="UP000198870">
    <property type="component" value="Unassembled WGS sequence"/>
</dbReference>
<accession>A0A1G5FQC6</accession>
<feature type="transmembrane region" description="Helical" evidence="5">
    <location>
        <begin position="163"/>
        <end position="184"/>
    </location>
</feature>
<feature type="transmembrane region" description="Helical" evidence="5">
    <location>
        <begin position="48"/>
        <end position="67"/>
    </location>
</feature>
<dbReference type="STRING" id="419481.SAMN05216233_108214"/>
<evidence type="ECO:0000313" key="8">
    <source>
        <dbReference type="Proteomes" id="UP000198870"/>
    </source>
</evidence>
<dbReference type="AlphaFoldDB" id="A0A1G5FQC6"/>
<feature type="transmembrane region" description="Helical" evidence="5">
    <location>
        <begin position="79"/>
        <end position="97"/>
    </location>
</feature>
<feature type="domain" description="EamA" evidence="6">
    <location>
        <begin position="19"/>
        <end position="150"/>
    </location>
</feature>
<evidence type="ECO:0000256" key="5">
    <source>
        <dbReference type="SAM" id="Phobius"/>
    </source>
</evidence>
<evidence type="ECO:0000256" key="1">
    <source>
        <dbReference type="ARBA" id="ARBA00004141"/>
    </source>
</evidence>
<evidence type="ECO:0000259" key="6">
    <source>
        <dbReference type="Pfam" id="PF00892"/>
    </source>
</evidence>
<gene>
    <name evidence="7" type="ORF">SAMN05216233_108214</name>
</gene>
<feature type="transmembrane region" description="Helical" evidence="5">
    <location>
        <begin position="224"/>
        <end position="248"/>
    </location>
</feature>
<dbReference type="Pfam" id="PF00892">
    <property type="entry name" value="EamA"/>
    <property type="match status" value="2"/>
</dbReference>
<dbReference type="PANTHER" id="PTHR22911">
    <property type="entry name" value="ACYL-MALONYL CONDENSING ENZYME-RELATED"/>
    <property type="match status" value="1"/>
</dbReference>
<reference evidence="7 8" key="1">
    <citation type="submission" date="2016-10" db="EMBL/GenBank/DDBJ databases">
        <authorList>
            <person name="de Groot N.N."/>
        </authorList>
    </citation>
    <scope>NUCLEOTIDE SEQUENCE [LARGE SCALE GENOMIC DNA]</scope>
    <source>
        <strain evidence="7 8">AA1</strain>
    </source>
</reference>
<evidence type="ECO:0000313" key="7">
    <source>
        <dbReference type="EMBL" id="SCY41459.1"/>
    </source>
</evidence>
<sequence length="309" mass="33786">MRAPDHCIMNQPSNKLLGFSSVFASAVCFYLATAALRWARLSGVTIDSANFVFGRFFLGFVMVGILLLVKKRPPRPVNWHYLIGRTVANTMAVYCFFKAVDLTSVAEGNILNMTYPLFVALVSWFTLKDERSYASICVVLVAFAGVVMILVPDMLHTGLLSQFNLNSLWGLGSGISASVAIIYLNLSRRVHSTETTLFFMFAMGCVIILLLFRERIVWPDGRAFLFVGLCSVVSVMGQVFITFGFRFVTAVEGSIISSSRILLAALLGPVIAAEPALTLIGWLGAFLIFSGNVYLALAPKKSTPPAPKD</sequence>
<organism evidence="7 8">
    <name type="scientific">Desulfoluna spongiiphila</name>
    <dbReference type="NCBI Taxonomy" id="419481"/>
    <lineage>
        <taxon>Bacteria</taxon>
        <taxon>Pseudomonadati</taxon>
        <taxon>Thermodesulfobacteriota</taxon>
        <taxon>Desulfobacteria</taxon>
        <taxon>Desulfobacterales</taxon>
        <taxon>Desulfolunaceae</taxon>
        <taxon>Desulfoluna</taxon>
    </lineage>
</organism>
<evidence type="ECO:0000256" key="4">
    <source>
        <dbReference type="ARBA" id="ARBA00023136"/>
    </source>
</evidence>
<evidence type="ECO:0000256" key="3">
    <source>
        <dbReference type="ARBA" id="ARBA00022989"/>
    </source>
</evidence>
<feature type="domain" description="EamA" evidence="6">
    <location>
        <begin position="168"/>
        <end position="293"/>
    </location>
</feature>
<keyword evidence="8" id="KW-1185">Reference proteome</keyword>
<feature type="transmembrane region" description="Helical" evidence="5">
    <location>
        <begin position="254"/>
        <end position="272"/>
    </location>
</feature>
<dbReference type="SUPFAM" id="SSF103481">
    <property type="entry name" value="Multidrug resistance efflux transporter EmrE"/>
    <property type="match status" value="2"/>
</dbReference>